<protein>
    <submittedName>
        <fullName evidence="1">DNL zinc finger-domain-containing protein</fullName>
    </submittedName>
</protein>
<name>A0ACC0UFR0_9AGAM</name>
<sequence>MAVSFVPSALRMIRSENRTTALRRTRASSQTSHRWPTTALEAGPYSSHLPPVHRVVPSRLDTLAIVFSLNRVLMSDQGPGRQTVPYRPGCLPCLCFDHLVVSMLTISHKQLPFRVTSIMLPFRSLCIFTKRAYEKGVVLIECPGCKTRHLIADNIGWFKEVDAGRRIAQLLRISSVRAEKAVRRGRLNQDGSIEVNE</sequence>
<dbReference type="Proteomes" id="UP001207468">
    <property type="component" value="Unassembled WGS sequence"/>
</dbReference>
<accession>A0ACC0UFR0</accession>
<dbReference type="EMBL" id="JAGFNK010000058">
    <property type="protein sequence ID" value="KAI9509672.1"/>
    <property type="molecule type" value="Genomic_DNA"/>
</dbReference>
<keyword evidence="2" id="KW-1185">Reference proteome</keyword>
<gene>
    <name evidence="1" type="ORF">F5148DRAFT_1185729</name>
</gene>
<proteinExistence type="predicted"/>
<organism evidence="1 2">
    <name type="scientific">Russula earlei</name>
    <dbReference type="NCBI Taxonomy" id="71964"/>
    <lineage>
        <taxon>Eukaryota</taxon>
        <taxon>Fungi</taxon>
        <taxon>Dikarya</taxon>
        <taxon>Basidiomycota</taxon>
        <taxon>Agaricomycotina</taxon>
        <taxon>Agaricomycetes</taxon>
        <taxon>Russulales</taxon>
        <taxon>Russulaceae</taxon>
        <taxon>Russula</taxon>
    </lineage>
</organism>
<comment type="caution">
    <text evidence="1">The sequence shown here is derived from an EMBL/GenBank/DDBJ whole genome shotgun (WGS) entry which is preliminary data.</text>
</comment>
<evidence type="ECO:0000313" key="1">
    <source>
        <dbReference type="EMBL" id="KAI9509672.1"/>
    </source>
</evidence>
<evidence type="ECO:0000313" key="2">
    <source>
        <dbReference type="Proteomes" id="UP001207468"/>
    </source>
</evidence>
<reference evidence="1" key="1">
    <citation type="submission" date="2021-03" db="EMBL/GenBank/DDBJ databases">
        <title>Evolutionary priming and transition to the ectomycorrhizal habit in an iconic lineage of mushroom-forming fungi: is preadaptation a requirement?</title>
        <authorList>
            <consortium name="DOE Joint Genome Institute"/>
            <person name="Looney B.P."/>
            <person name="Miyauchi S."/>
            <person name="Morin E."/>
            <person name="Drula E."/>
            <person name="Courty P.E."/>
            <person name="Chicoki N."/>
            <person name="Fauchery L."/>
            <person name="Kohler A."/>
            <person name="Kuo A."/>
            <person name="LaButti K."/>
            <person name="Pangilinan J."/>
            <person name="Lipzen A."/>
            <person name="Riley R."/>
            <person name="Andreopoulos W."/>
            <person name="He G."/>
            <person name="Johnson J."/>
            <person name="Barry K.W."/>
            <person name="Grigoriev I.V."/>
            <person name="Nagy L."/>
            <person name="Hibbett D."/>
            <person name="Henrissat B."/>
            <person name="Matheny P.B."/>
            <person name="Labbe J."/>
            <person name="Martin A.F."/>
        </authorList>
    </citation>
    <scope>NUCLEOTIDE SEQUENCE</scope>
    <source>
        <strain evidence="1">BPL698</strain>
    </source>
</reference>